<comment type="similarity">
    <text evidence="10">Belongs to the PlsY family.</text>
</comment>
<evidence type="ECO:0000256" key="5">
    <source>
        <dbReference type="ARBA" id="ARBA00022989"/>
    </source>
</evidence>
<feature type="transmembrane region" description="Helical" evidence="10">
    <location>
        <begin position="52"/>
        <end position="75"/>
    </location>
</feature>
<reference evidence="11" key="1">
    <citation type="journal article" date="2020" name="mSystems">
        <title>Genome- and Community-Level Interaction Insights into Carbon Utilization and Element Cycling Functions of Hydrothermarchaeota in Hydrothermal Sediment.</title>
        <authorList>
            <person name="Zhou Z."/>
            <person name="Liu Y."/>
            <person name="Xu W."/>
            <person name="Pan J."/>
            <person name="Luo Z.H."/>
            <person name="Li M."/>
        </authorList>
    </citation>
    <scope>NUCLEOTIDE SEQUENCE [LARGE SCALE GENOMIC DNA]</scope>
    <source>
        <strain evidence="11">SpSt-339</strain>
    </source>
</reference>
<feature type="transmembrane region" description="Helical" evidence="10">
    <location>
        <begin position="172"/>
        <end position="188"/>
    </location>
</feature>
<keyword evidence="4 10" id="KW-0812">Transmembrane</keyword>
<keyword evidence="11" id="KW-0012">Acyltransferase</keyword>
<evidence type="ECO:0000256" key="1">
    <source>
        <dbReference type="ARBA" id="ARBA00022475"/>
    </source>
</evidence>
<keyword evidence="6 10" id="KW-0443">Lipid metabolism</keyword>
<evidence type="ECO:0000313" key="11">
    <source>
        <dbReference type="EMBL" id="HEN16330.1"/>
    </source>
</evidence>
<dbReference type="GO" id="GO:0005886">
    <property type="term" value="C:plasma membrane"/>
    <property type="evidence" value="ECO:0007669"/>
    <property type="project" value="UniProtKB-SubCell"/>
</dbReference>
<comment type="function">
    <text evidence="10">Catalyzes the transfer of an acyl group from acyl-phosphate (acyl-PO(4)) to glycerol-3-phosphate (G3P) to form lysophosphatidic acid (LPA). This enzyme utilizes acyl-phosphate as fatty acyl donor, but not acyl-CoA or acyl-ACP.</text>
</comment>
<dbReference type="Pfam" id="PF02660">
    <property type="entry name" value="G3P_acyltransf"/>
    <property type="match status" value="1"/>
</dbReference>
<dbReference type="PANTHER" id="PTHR30309">
    <property type="entry name" value="INNER MEMBRANE PROTEIN YGIH"/>
    <property type="match status" value="1"/>
</dbReference>
<keyword evidence="1 10" id="KW-1003">Cell membrane</keyword>
<accession>A0A7C2NY28</accession>
<evidence type="ECO:0000256" key="8">
    <source>
        <dbReference type="ARBA" id="ARBA00023209"/>
    </source>
</evidence>
<evidence type="ECO:0000256" key="7">
    <source>
        <dbReference type="ARBA" id="ARBA00023136"/>
    </source>
</evidence>
<dbReference type="GO" id="GO:0043772">
    <property type="term" value="F:acyl-phosphate glycerol-3-phosphate acyltransferase activity"/>
    <property type="evidence" value="ECO:0007669"/>
    <property type="project" value="UniProtKB-UniRule"/>
</dbReference>
<protein>
    <recommendedName>
        <fullName evidence="10">Glycerol-3-phosphate acyltransferase</fullName>
    </recommendedName>
    <alternativeName>
        <fullName evidence="10">Acyl-PO4 G3P acyltransferase</fullName>
    </alternativeName>
    <alternativeName>
        <fullName evidence="10">Acyl-phosphate--glycerol-3-phosphate acyltransferase</fullName>
    </alternativeName>
    <alternativeName>
        <fullName evidence="10">G3P acyltransferase</fullName>
        <shortName evidence="10">GPAT</shortName>
        <ecNumber evidence="10">2.3.1.275</ecNumber>
    </alternativeName>
    <alternativeName>
        <fullName evidence="10">Lysophosphatidic acid synthase</fullName>
        <shortName evidence="10">LPA synthase</shortName>
    </alternativeName>
</protein>
<evidence type="ECO:0000256" key="2">
    <source>
        <dbReference type="ARBA" id="ARBA00022516"/>
    </source>
</evidence>
<feature type="transmembrane region" description="Helical" evidence="10">
    <location>
        <begin position="87"/>
        <end position="105"/>
    </location>
</feature>
<comment type="catalytic activity">
    <reaction evidence="10">
        <text>an acyl phosphate + sn-glycerol 3-phosphate = a 1-acyl-sn-glycero-3-phosphate + phosphate</text>
        <dbReference type="Rhea" id="RHEA:34075"/>
        <dbReference type="ChEBI" id="CHEBI:43474"/>
        <dbReference type="ChEBI" id="CHEBI:57597"/>
        <dbReference type="ChEBI" id="CHEBI:57970"/>
        <dbReference type="ChEBI" id="CHEBI:59918"/>
        <dbReference type="EC" id="2.3.1.275"/>
    </reaction>
</comment>
<comment type="caution">
    <text evidence="11">The sequence shown here is derived from an EMBL/GenBank/DDBJ whole genome shotgun (WGS) entry which is preliminary data.</text>
</comment>
<dbReference type="EMBL" id="DSOK01000350">
    <property type="protein sequence ID" value="HEN16330.1"/>
    <property type="molecule type" value="Genomic_DNA"/>
</dbReference>
<keyword evidence="8 10" id="KW-0594">Phospholipid biosynthesis</keyword>
<evidence type="ECO:0000256" key="10">
    <source>
        <dbReference type="HAMAP-Rule" id="MF_01043"/>
    </source>
</evidence>
<name>A0A7C2NY28_9PLAN</name>
<dbReference type="InterPro" id="IPR003811">
    <property type="entry name" value="G3P_acylTferase_PlsY"/>
</dbReference>
<evidence type="ECO:0000256" key="4">
    <source>
        <dbReference type="ARBA" id="ARBA00022692"/>
    </source>
</evidence>
<dbReference type="HAMAP" id="MF_01043">
    <property type="entry name" value="PlsY"/>
    <property type="match status" value="1"/>
</dbReference>
<dbReference type="NCBIfam" id="TIGR00023">
    <property type="entry name" value="glycerol-3-phosphate 1-O-acyltransferase PlsY"/>
    <property type="match status" value="1"/>
</dbReference>
<keyword evidence="3 10" id="KW-0808">Transferase</keyword>
<keyword evidence="2 10" id="KW-0444">Lipid biosynthesis</keyword>
<keyword evidence="5 10" id="KW-1133">Transmembrane helix</keyword>
<sequence length="217" mass="22902">MTWALIAVASYLIGSVPFGWLITRWVAGVDLRTLGSGNIGATNASRALGKGWGLVVLSLDALKGLLPTLLAPLVFSLPSEHALHARVLAGVCAILGHTFPVWLRFRGGKGVATALGVASVLSPFGTLTAFAAFVIVMLTARIVSLGSIVAAVAFAAYQHFAMQPSPWSDTTWSLATFSVAVPGLIILRHRANILRLLRGEEARWKPGERAAPKEAQG</sequence>
<gene>
    <name evidence="10 11" type="primary">plsY</name>
    <name evidence="11" type="ORF">ENQ76_12785</name>
</gene>
<dbReference type="EC" id="2.3.1.275" evidence="10"/>
<evidence type="ECO:0000256" key="3">
    <source>
        <dbReference type="ARBA" id="ARBA00022679"/>
    </source>
</evidence>
<dbReference type="GO" id="GO:0008654">
    <property type="term" value="P:phospholipid biosynthetic process"/>
    <property type="evidence" value="ECO:0007669"/>
    <property type="project" value="UniProtKB-UniRule"/>
</dbReference>
<keyword evidence="9 10" id="KW-1208">Phospholipid metabolism</keyword>
<comment type="subunit">
    <text evidence="10">Probably interacts with PlsX.</text>
</comment>
<comment type="pathway">
    <text evidence="10">Lipid metabolism; phospholipid metabolism.</text>
</comment>
<proteinExistence type="inferred from homology"/>
<feature type="transmembrane region" description="Helical" evidence="10">
    <location>
        <begin position="111"/>
        <end position="135"/>
    </location>
</feature>
<dbReference type="UniPathway" id="UPA00085"/>
<keyword evidence="7 10" id="KW-0472">Membrane</keyword>
<evidence type="ECO:0000256" key="9">
    <source>
        <dbReference type="ARBA" id="ARBA00023264"/>
    </source>
</evidence>
<organism evidence="11">
    <name type="scientific">Schlesneria paludicola</name>
    <dbReference type="NCBI Taxonomy" id="360056"/>
    <lineage>
        <taxon>Bacteria</taxon>
        <taxon>Pseudomonadati</taxon>
        <taxon>Planctomycetota</taxon>
        <taxon>Planctomycetia</taxon>
        <taxon>Planctomycetales</taxon>
        <taxon>Planctomycetaceae</taxon>
        <taxon>Schlesneria</taxon>
    </lineage>
</organism>
<comment type="subcellular location">
    <subcellularLocation>
        <location evidence="10">Cell membrane</location>
        <topology evidence="10">Multi-pass membrane protein</topology>
    </subcellularLocation>
</comment>
<feature type="transmembrane region" description="Helical" evidence="10">
    <location>
        <begin position="142"/>
        <end position="160"/>
    </location>
</feature>
<dbReference type="PANTHER" id="PTHR30309:SF0">
    <property type="entry name" value="GLYCEROL-3-PHOSPHATE ACYLTRANSFERASE-RELATED"/>
    <property type="match status" value="1"/>
</dbReference>
<evidence type="ECO:0000256" key="6">
    <source>
        <dbReference type="ARBA" id="ARBA00023098"/>
    </source>
</evidence>
<dbReference type="AlphaFoldDB" id="A0A7C2NY28"/>
<dbReference type="SMART" id="SM01207">
    <property type="entry name" value="G3P_acyltransf"/>
    <property type="match status" value="1"/>
</dbReference>